<dbReference type="GO" id="GO:0006032">
    <property type="term" value="P:chitin catabolic process"/>
    <property type="evidence" value="ECO:0007669"/>
    <property type="project" value="TreeGrafter"/>
</dbReference>
<dbReference type="PANTHER" id="PTHR11177:SF317">
    <property type="entry name" value="CHITINASE 12-RELATED"/>
    <property type="match status" value="1"/>
</dbReference>
<comment type="similarity">
    <text evidence="4">Belongs to the glycosyl hydrolase 18 family.</text>
</comment>
<dbReference type="Gene3D" id="3.20.20.80">
    <property type="entry name" value="Glycosidases"/>
    <property type="match status" value="1"/>
</dbReference>
<keyword evidence="2 3" id="KW-0326">Glycosidase</keyword>
<dbReference type="PANTHER" id="PTHR11177">
    <property type="entry name" value="CHITINASE"/>
    <property type="match status" value="1"/>
</dbReference>
<dbReference type="InterPro" id="IPR001579">
    <property type="entry name" value="Glyco_hydro_18_chit_AS"/>
</dbReference>
<organism evidence="7 8">
    <name type="scientific">Dreissena polymorpha</name>
    <name type="common">Zebra mussel</name>
    <name type="synonym">Mytilus polymorpha</name>
    <dbReference type="NCBI Taxonomy" id="45954"/>
    <lineage>
        <taxon>Eukaryota</taxon>
        <taxon>Metazoa</taxon>
        <taxon>Spiralia</taxon>
        <taxon>Lophotrochozoa</taxon>
        <taxon>Mollusca</taxon>
        <taxon>Bivalvia</taxon>
        <taxon>Autobranchia</taxon>
        <taxon>Heteroconchia</taxon>
        <taxon>Euheterodonta</taxon>
        <taxon>Imparidentia</taxon>
        <taxon>Neoheterodontei</taxon>
        <taxon>Myida</taxon>
        <taxon>Dreissenoidea</taxon>
        <taxon>Dreissenidae</taxon>
        <taxon>Dreissena</taxon>
    </lineage>
</organism>
<keyword evidence="1 3" id="KW-0378">Hydrolase</keyword>
<dbReference type="GO" id="GO:0004568">
    <property type="term" value="F:chitinase activity"/>
    <property type="evidence" value="ECO:0007669"/>
    <property type="project" value="UniProtKB-ARBA"/>
</dbReference>
<dbReference type="EMBL" id="JAIWYP010000002">
    <property type="protein sequence ID" value="KAH3871502.1"/>
    <property type="molecule type" value="Genomic_DNA"/>
</dbReference>
<evidence type="ECO:0000256" key="2">
    <source>
        <dbReference type="ARBA" id="ARBA00023295"/>
    </source>
</evidence>
<proteinExistence type="inferred from homology"/>
<evidence type="ECO:0000256" key="4">
    <source>
        <dbReference type="RuleBase" id="RU004453"/>
    </source>
</evidence>
<evidence type="ECO:0000259" key="6">
    <source>
        <dbReference type="PROSITE" id="PS51910"/>
    </source>
</evidence>
<dbReference type="PROSITE" id="PS51910">
    <property type="entry name" value="GH18_2"/>
    <property type="match status" value="1"/>
</dbReference>
<feature type="domain" description="GH18" evidence="6">
    <location>
        <begin position="1"/>
        <end position="82"/>
    </location>
</feature>
<dbReference type="InterPro" id="IPR001223">
    <property type="entry name" value="Glyco_hydro18_cat"/>
</dbReference>
<gene>
    <name evidence="7" type="ORF">DPMN_034705</name>
</gene>
<reference evidence="7" key="1">
    <citation type="journal article" date="2019" name="bioRxiv">
        <title>The Genome of the Zebra Mussel, Dreissena polymorpha: A Resource for Invasive Species Research.</title>
        <authorList>
            <person name="McCartney M.A."/>
            <person name="Auch B."/>
            <person name="Kono T."/>
            <person name="Mallez S."/>
            <person name="Zhang Y."/>
            <person name="Obille A."/>
            <person name="Becker A."/>
            <person name="Abrahante J.E."/>
            <person name="Garbe J."/>
            <person name="Badalamenti J.P."/>
            <person name="Herman A."/>
            <person name="Mangelson H."/>
            <person name="Liachko I."/>
            <person name="Sullivan S."/>
            <person name="Sone E.D."/>
            <person name="Koren S."/>
            <person name="Silverstein K.A.T."/>
            <person name="Beckman K.B."/>
            <person name="Gohl D.M."/>
        </authorList>
    </citation>
    <scope>NUCLEOTIDE SEQUENCE</scope>
    <source>
        <strain evidence="7">Duluth1</strain>
        <tissue evidence="7">Whole animal</tissue>
    </source>
</reference>
<reference evidence="7" key="2">
    <citation type="submission" date="2020-11" db="EMBL/GenBank/DDBJ databases">
        <authorList>
            <person name="McCartney M.A."/>
            <person name="Auch B."/>
            <person name="Kono T."/>
            <person name="Mallez S."/>
            <person name="Becker A."/>
            <person name="Gohl D.M."/>
            <person name="Silverstein K.A.T."/>
            <person name="Koren S."/>
            <person name="Bechman K.B."/>
            <person name="Herman A."/>
            <person name="Abrahante J.E."/>
            <person name="Garbe J."/>
        </authorList>
    </citation>
    <scope>NUCLEOTIDE SEQUENCE</scope>
    <source>
        <strain evidence="7">Duluth1</strain>
        <tissue evidence="7">Whole animal</tissue>
    </source>
</reference>
<keyword evidence="8" id="KW-1185">Reference proteome</keyword>
<comment type="caution">
    <text evidence="7">The sequence shown here is derived from an EMBL/GenBank/DDBJ whole genome shotgun (WGS) entry which is preliminary data.</text>
</comment>
<dbReference type="InterPro" id="IPR050314">
    <property type="entry name" value="Glycosyl_Hydrlase_18"/>
</dbReference>
<dbReference type="GO" id="GO:0005975">
    <property type="term" value="P:carbohydrate metabolic process"/>
    <property type="evidence" value="ECO:0007669"/>
    <property type="project" value="InterPro"/>
</dbReference>
<dbReference type="GO" id="GO:0005576">
    <property type="term" value="C:extracellular region"/>
    <property type="evidence" value="ECO:0007669"/>
    <property type="project" value="TreeGrafter"/>
</dbReference>
<dbReference type="InterPro" id="IPR017853">
    <property type="entry name" value="GH"/>
</dbReference>
<dbReference type="AlphaFoldDB" id="A0A9D4RM89"/>
<name>A0A9D4RM89_DREPO</name>
<sequence>MTLTGATRQYFINSTLHFLRQHNFDGIDIDWEYPARRGGRPEDRNNLALLLSVRIRFLVDMGAVNMKLIFYISCIFVFFNGC</sequence>
<keyword evidence="5" id="KW-0812">Transmembrane</keyword>
<evidence type="ECO:0000313" key="8">
    <source>
        <dbReference type="Proteomes" id="UP000828390"/>
    </source>
</evidence>
<keyword evidence="5" id="KW-1133">Transmembrane helix</keyword>
<keyword evidence="5" id="KW-0472">Membrane</keyword>
<protein>
    <recommendedName>
        <fullName evidence="6">GH18 domain-containing protein</fullName>
    </recommendedName>
</protein>
<feature type="transmembrane region" description="Helical" evidence="5">
    <location>
        <begin position="57"/>
        <end position="79"/>
    </location>
</feature>
<dbReference type="Proteomes" id="UP000828390">
    <property type="component" value="Unassembled WGS sequence"/>
</dbReference>
<evidence type="ECO:0000256" key="1">
    <source>
        <dbReference type="ARBA" id="ARBA00022801"/>
    </source>
</evidence>
<accession>A0A9D4RM89</accession>
<evidence type="ECO:0000256" key="5">
    <source>
        <dbReference type="SAM" id="Phobius"/>
    </source>
</evidence>
<evidence type="ECO:0000256" key="3">
    <source>
        <dbReference type="RuleBase" id="RU000489"/>
    </source>
</evidence>
<dbReference type="PROSITE" id="PS01095">
    <property type="entry name" value="GH18_1"/>
    <property type="match status" value="1"/>
</dbReference>
<dbReference type="GO" id="GO:0008061">
    <property type="term" value="F:chitin binding"/>
    <property type="evidence" value="ECO:0007669"/>
    <property type="project" value="TreeGrafter"/>
</dbReference>
<dbReference type="SUPFAM" id="SSF51445">
    <property type="entry name" value="(Trans)glycosidases"/>
    <property type="match status" value="1"/>
</dbReference>
<dbReference type="Pfam" id="PF00704">
    <property type="entry name" value="Glyco_hydro_18"/>
    <property type="match status" value="1"/>
</dbReference>
<evidence type="ECO:0000313" key="7">
    <source>
        <dbReference type="EMBL" id="KAH3871502.1"/>
    </source>
</evidence>